<name>A0ABD5TVT2_9EURY</name>
<dbReference type="Pfam" id="PF14200">
    <property type="entry name" value="RicinB_lectin_2"/>
    <property type="match status" value="1"/>
</dbReference>
<dbReference type="AlphaFoldDB" id="A0ABD5TVT2"/>
<dbReference type="InterPro" id="IPR035992">
    <property type="entry name" value="Ricin_B-like_lectins"/>
</dbReference>
<reference evidence="3 4" key="1">
    <citation type="journal article" date="2019" name="Int. J. Syst. Evol. Microbiol.">
        <title>The Global Catalogue of Microorganisms (GCM) 10K type strain sequencing project: providing services to taxonomists for standard genome sequencing and annotation.</title>
        <authorList>
            <consortium name="The Broad Institute Genomics Platform"/>
            <consortium name="The Broad Institute Genome Sequencing Center for Infectious Disease"/>
            <person name="Wu L."/>
            <person name="Ma J."/>
        </authorList>
    </citation>
    <scope>NUCLEOTIDE SEQUENCE [LARGE SCALE GENOMIC DNA]</scope>
    <source>
        <strain evidence="3 4">YIM 94188</strain>
    </source>
</reference>
<evidence type="ECO:0000259" key="2">
    <source>
        <dbReference type="Pfam" id="PF14200"/>
    </source>
</evidence>
<proteinExistence type="predicted"/>
<dbReference type="Gene3D" id="2.80.10.50">
    <property type="match status" value="1"/>
</dbReference>
<dbReference type="InterPro" id="IPR000772">
    <property type="entry name" value="Ricin_B_lectin"/>
</dbReference>
<dbReference type="SUPFAM" id="SSF50370">
    <property type="entry name" value="Ricin B-like lectins"/>
    <property type="match status" value="1"/>
</dbReference>
<evidence type="ECO:0000313" key="3">
    <source>
        <dbReference type="EMBL" id="MFC6823602.1"/>
    </source>
</evidence>
<dbReference type="Proteomes" id="UP001596408">
    <property type="component" value="Unassembled WGS sequence"/>
</dbReference>
<gene>
    <name evidence="3" type="ORF">ACFQEV_01085</name>
</gene>
<evidence type="ECO:0000313" key="4">
    <source>
        <dbReference type="Proteomes" id="UP001596408"/>
    </source>
</evidence>
<accession>A0ABD5TVT2</accession>
<dbReference type="RefSeq" id="WP_379692054.1">
    <property type="nucleotide sequence ID" value="NZ_JBHSXH010000004.1"/>
</dbReference>
<dbReference type="EMBL" id="JBHSXH010000004">
    <property type="protein sequence ID" value="MFC6823602.1"/>
    <property type="molecule type" value="Genomic_DNA"/>
</dbReference>
<protein>
    <submittedName>
        <fullName evidence="3">RICIN domain-containing protein</fullName>
    </submittedName>
</protein>
<organism evidence="3 4">
    <name type="scientific">Halopelagius fulvigenes</name>
    <dbReference type="NCBI Taxonomy" id="1198324"/>
    <lineage>
        <taxon>Archaea</taxon>
        <taxon>Methanobacteriati</taxon>
        <taxon>Methanobacteriota</taxon>
        <taxon>Stenosarchaea group</taxon>
        <taxon>Halobacteria</taxon>
        <taxon>Halobacteriales</taxon>
        <taxon>Haloferacaceae</taxon>
    </lineage>
</organism>
<sequence length="61" mass="6462">MSSGGSTCRRRNINSGKVADVLGPSTADGANVIQYDRTGGTSQRWTFDSVETVRSADDGRP</sequence>
<feature type="domain" description="Ricin B lectin" evidence="2">
    <location>
        <begin position="11"/>
        <end position="51"/>
    </location>
</feature>
<evidence type="ECO:0000256" key="1">
    <source>
        <dbReference type="SAM" id="MobiDB-lite"/>
    </source>
</evidence>
<comment type="caution">
    <text evidence="3">The sequence shown here is derived from an EMBL/GenBank/DDBJ whole genome shotgun (WGS) entry which is preliminary data.</text>
</comment>
<keyword evidence="4" id="KW-1185">Reference proteome</keyword>
<feature type="region of interest" description="Disordered" evidence="1">
    <location>
        <begin position="1"/>
        <end position="32"/>
    </location>
</feature>